<name>A0ACC1TI61_9AGAR</name>
<reference evidence="1" key="1">
    <citation type="submission" date="2022-09" db="EMBL/GenBank/DDBJ databases">
        <title>A Global Phylogenomic Analysis of the Shiitake Genus Lentinula.</title>
        <authorList>
            <consortium name="DOE Joint Genome Institute"/>
            <person name="Sierra-Patev S."/>
            <person name="Min B."/>
            <person name="Naranjo-Ortiz M."/>
            <person name="Looney B."/>
            <person name="Konkel Z."/>
            <person name="Slot J.C."/>
            <person name="Sakamoto Y."/>
            <person name="Steenwyk J.L."/>
            <person name="Rokas A."/>
            <person name="Carro J."/>
            <person name="Camarero S."/>
            <person name="Ferreira P."/>
            <person name="Molpeceres G."/>
            <person name="Ruiz-Duenas F.J."/>
            <person name="Serrano A."/>
            <person name="Henrissat B."/>
            <person name="Drula E."/>
            <person name="Hughes K.W."/>
            <person name="Mata J.L."/>
            <person name="Ishikawa N.K."/>
            <person name="Vargas-Isla R."/>
            <person name="Ushijima S."/>
            <person name="Smith C.A."/>
            <person name="Ahrendt S."/>
            <person name="Andreopoulos W."/>
            <person name="He G."/>
            <person name="Labutti K."/>
            <person name="Lipzen A."/>
            <person name="Ng V."/>
            <person name="Riley R."/>
            <person name="Sandor L."/>
            <person name="Barry K."/>
            <person name="Martinez A.T."/>
            <person name="Xiao Y."/>
            <person name="Gibbons J.G."/>
            <person name="Terashima K."/>
            <person name="Grigoriev I.V."/>
            <person name="Hibbett D.S."/>
        </authorList>
    </citation>
    <scope>NUCLEOTIDE SEQUENCE</scope>
    <source>
        <strain evidence="1">TMI1499</strain>
    </source>
</reference>
<sequence length="684" mass="75289">MSPTPAQPLSRTPSPLLPTLTALGEVPSPAPESDGEVEMDQLAFTIESPSRPQLQLFETVFNTGRPFVASSGGGSFPLFQLCKVSGQMFLELHGTPTHQSTWGIPLSTWRQYDAALQARTSSTSTLLELNMLDEQDTAEADQQELREFLTLQQGEAVVAVKRKRDRSPLPVAGPSSKQVRSDGSKKCSRRRIPVEGAAQESPRRRSMAASTSTPALPRALPSSMEVSVRGEPMQGPGGLVQLAAAAEVQSGVVQRFASPSPVTSRIKGTGSDPLPSNMPPTSRSSLVPRTLIAHPYRTENQRLLARVRSLEFQLADSQRENSSLTTALRDTSHALDARQREFEQLRSSSHEVLQHEVEYRTVLDQFNALDRALSVFPGQTFVQRFQALEEELRVVERDRDVAVGELSTASRKGSELKTALLQQQGLVDKTNALATRQRRRLEEFREEIHRTRDRATFVEQMIKDRYISAIIEAVVAFLRRGLDSDNPDVVAHNFRLALDYMQTARGIHGDLYMRSISSIQWFFNNAVDEDEGLHRLVLEHSRFDNDGPFPTVAQHAGFAAPPKGSMEPPLHRRMLALTTAFPHRDGAGVGQYLPSDEPTSVVGEGVPSPPAPSHVTLFLPEQDSPTSPSPPPPSPHLPPLFGSVANLAIDLTGNDDELYKPEESCRVRVSEVDGMDAVPKEEPL</sequence>
<gene>
    <name evidence="1" type="ORF">F5876DRAFT_70677</name>
</gene>
<dbReference type="EMBL" id="MU796051">
    <property type="protein sequence ID" value="KAJ3804386.1"/>
    <property type="molecule type" value="Genomic_DNA"/>
</dbReference>
<protein>
    <submittedName>
        <fullName evidence="1">Uncharacterized protein</fullName>
    </submittedName>
</protein>
<accession>A0ACC1TI61</accession>
<evidence type="ECO:0000313" key="2">
    <source>
        <dbReference type="Proteomes" id="UP001163835"/>
    </source>
</evidence>
<evidence type="ECO:0000313" key="1">
    <source>
        <dbReference type="EMBL" id="KAJ3804386.1"/>
    </source>
</evidence>
<keyword evidence="2" id="KW-1185">Reference proteome</keyword>
<comment type="caution">
    <text evidence="1">The sequence shown here is derived from an EMBL/GenBank/DDBJ whole genome shotgun (WGS) entry which is preliminary data.</text>
</comment>
<organism evidence="1 2">
    <name type="scientific">Lentinula aff. lateritia</name>
    <dbReference type="NCBI Taxonomy" id="2804960"/>
    <lineage>
        <taxon>Eukaryota</taxon>
        <taxon>Fungi</taxon>
        <taxon>Dikarya</taxon>
        <taxon>Basidiomycota</taxon>
        <taxon>Agaricomycotina</taxon>
        <taxon>Agaricomycetes</taxon>
        <taxon>Agaricomycetidae</taxon>
        <taxon>Agaricales</taxon>
        <taxon>Marasmiineae</taxon>
        <taxon>Omphalotaceae</taxon>
        <taxon>Lentinula</taxon>
    </lineage>
</organism>
<proteinExistence type="predicted"/>
<dbReference type="Proteomes" id="UP001163835">
    <property type="component" value="Unassembled WGS sequence"/>
</dbReference>